<dbReference type="CDD" id="cd18623">
    <property type="entry name" value="GH32_ScrB-like"/>
    <property type="match status" value="1"/>
</dbReference>
<dbReference type="EMBL" id="JBHRVQ010000001">
    <property type="protein sequence ID" value="MFC3387925.1"/>
    <property type="molecule type" value="Genomic_DNA"/>
</dbReference>
<dbReference type="InterPro" id="IPR018053">
    <property type="entry name" value="Glyco_hydro_32_AS"/>
</dbReference>
<dbReference type="InterPro" id="IPR006232">
    <property type="entry name" value="Suc6P_hydrolase"/>
</dbReference>
<dbReference type="GO" id="GO:0004564">
    <property type="term" value="F:beta-fructofuranosidase activity"/>
    <property type="evidence" value="ECO:0007669"/>
    <property type="project" value="UniProtKB-EC"/>
</dbReference>
<dbReference type="InterPro" id="IPR051214">
    <property type="entry name" value="GH32_Enzymes"/>
</dbReference>
<evidence type="ECO:0000256" key="5">
    <source>
        <dbReference type="ARBA" id="ARBA00022801"/>
    </source>
</evidence>
<keyword evidence="13" id="KW-1185">Reference proteome</keyword>
<dbReference type="InterPro" id="IPR023296">
    <property type="entry name" value="Glyco_hydro_beta-prop_sf"/>
</dbReference>
<dbReference type="InterPro" id="IPR001362">
    <property type="entry name" value="Glyco_hydro_32"/>
</dbReference>
<evidence type="ECO:0000256" key="7">
    <source>
        <dbReference type="ARBA" id="ARBA00033367"/>
    </source>
</evidence>
<comment type="function">
    <text evidence="9">Enables the bacterium to metabolize sucrose as a sole carbon source.</text>
</comment>
<protein>
    <recommendedName>
        <fullName evidence="4 8">Sucrose-6-phosphate hydrolase</fullName>
        <ecNumber evidence="3 8">3.2.1.26</ecNumber>
    </recommendedName>
    <alternativeName>
        <fullName evidence="7 9">Invertase</fullName>
    </alternativeName>
</protein>
<evidence type="ECO:0000256" key="1">
    <source>
        <dbReference type="ARBA" id="ARBA00004914"/>
    </source>
</evidence>
<comment type="pathway">
    <text evidence="1 9">Glycan biosynthesis; sucrose metabolism.</text>
</comment>
<comment type="similarity">
    <text evidence="2 8">Belongs to the glycosyl hydrolase 32 family.</text>
</comment>
<dbReference type="InterPro" id="IPR013148">
    <property type="entry name" value="Glyco_hydro_32_N"/>
</dbReference>
<dbReference type="Pfam" id="PF08244">
    <property type="entry name" value="Glyco_hydro_32C"/>
    <property type="match status" value="1"/>
</dbReference>
<evidence type="ECO:0000256" key="8">
    <source>
        <dbReference type="RuleBase" id="RU362110"/>
    </source>
</evidence>
<evidence type="ECO:0000256" key="4">
    <source>
        <dbReference type="ARBA" id="ARBA00019623"/>
    </source>
</evidence>
<keyword evidence="9" id="KW-0119">Carbohydrate metabolism</keyword>
<dbReference type="InterPro" id="IPR013189">
    <property type="entry name" value="Glyco_hydro_32_C"/>
</dbReference>
<dbReference type="PANTHER" id="PTHR43101">
    <property type="entry name" value="BETA-FRUCTOSIDASE"/>
    <property type="match status" value="1"/>
</dbReference>
<dbReference type="Pfam" id="PF00251">
    <property type="entry name" value="Glyco_hydro_32N"/>
    <property type="match status" value="1"/>
</dbReference>
<dbReference type="InterPro" id="IPR013320">
    <property type="entry name" value="ConA-like_dom_sf"/>
</dbReference>
<dbReference type="EC" id="3.2.1.26" evidence="3 8"/>
<dbReference type="RefSeq" id="WP_380652602.1">
    <property type="nucleotide sequence ID" value="NZ_JBHRVQ010000001.1"/>
</dbReference>
<evidence type="ECO:0000256" key="3">
    <source>
        <dbReference type="ARBA" id="ARBA00012758"/>
    </source>
</evidence>
<name>A0ABV7N2W4_9STAP</name>
<evidence type="ECO:0000259" key="11">
    <source>
        <dbReference type="Pfam" id="PF08244"/>
    </source>
</evidence>
<dbReference type="PROSITE" id="PS00609">
    <property type="entry name" value="GLYCOSYL_HYDROL_F32"/>
    <property type="match status" value="1"/>
</dbReference>
<gene>
    <name evidence="12" type="ORF">ACFOEO_04835</name>
</gene>
<reference evidence="13" key="1">
    <citation type="journal article" date="2019" name="Int. J. Syst. Evol. Microbiol.">
        <title>The Global Catalogue of Microorganisms (GCM) 10K type strain sequencing project: providing services to taxonomists for standard genome sequencing and annotation.</title>
        <authorList>
            <consortium name="The Broad Institute Genomics Platform"/>
            <consortium name="The Broad Institute Genome Sequencing Center for Infectious Disease"/>
            <person name="Wu L."/>
            <person name="Ma J."/>
        </authorList>
    </citation>
    <scope>NUCLEOTIDE SEQUENCE [LARGE SCALE GENOMIC DNA]</scope>
    <source>
        <strain evidence="13">CCM 7756</strain>
    </source>
</reference>
<proteinExistence type="inferred from homology"/>
<dbReference type="PANTHER" id="PTHR43101:SF1">
    <property type="entry name" value="BETA-FRUCTOSIDASE"/>
    <property type="match status" value="1"/>
</dbReference>
<evidence type="ECO:0000313" key="12">
    <source>
        <dbReference type="EMBL" id="MFC3387925.1"/>
    </source>
</evidence>
<keyword evidence="6 8" id="KW-0326">Glycosidase</keyword>
<dbReference type="NCBIfam" id="TIGR01322">
    <property type="entry name" value="scrB_fam"/>
    <property type="match status" value="1"/>
</dbReference>
<feature type="domain" description="Glycosyl hydrolase family 32 N-terminal" evidence="10">
    <location>
        <begin position="31"/>
        <end position="336"/>
    </location>
</feature>
<keyword evidence="5 8" id="KW-0378">Hydrolase</keyword>
<dbReference type="Gene3D" id="2.60.120.560">
    <property type="entry name" value="Exo-inulinase, domain 1"/>
    <property type="match status" value="1"/>
</dbReference>
<organism evidence="12 13">
    <name type="scientific">Salinicoccus sesuvii</name>
    <dbReference type="NCBI Taxonomy" id="868281"/>
    <lineage>
        <taxon>Bacteria</taxon>
        <taxon>Bacillati</taxon>
        <taxon>Bacillota</taxon>
        <taxon>Bacilli</taxon>
        <taxon>Bacillales</taxon>
        <taxon>Staphylococcaceae</taxon>
        <taxon>Salinicoccus</taxon>
    </lineage>
</organism>
<evidence type="ECO:0000313" key="13">
    <source>
        <dbReference type="Proteomes" id="UP001595637"/>
    </source>
</evidence>
<dbReference type="SUPFAM" id="SSF49899">
    <property type="entry name" value="Concanavalin A-like lectins/glucanases"/>
    <property type="match status" value="1"/>
</dbReference>
<dbReference type="Proteomes" id="UP001595637">
    <property type="component" value="Unassembled WGS sequence"/>
</dbReference>
<dbReference type="Gene3D" id="2.115.10.20">
    <property type="entry name" value="Glycosyl hydrolase domain, family 43"/>
    <property type="match status" value="1"/>
</dbReference>
<comment type="caution">
    <text evidence="12">The sequence shown here is derived from an EMBL/GenBank/DDBJ whole genome shotgun (WGS) entry which is preliminary data.</text>
</comment>
<evidence type="ECO:0000256" key="6">
    <source>
        <dbReference type="ARBA" id="ARBA00023295"/>
    </source>
</evidence>
<sequence length="479" mass="54733">MKQDNIQIQINDAVAGNRAYVHNDPYHLEYHLMPPVGLANDPNGLIYFKGTYHIFFQWNPFGTTHGYKAWGHYTSTNLIDWRLEPAALKPEAWYDKNGCYSGSAIEHDGVLYLFYTGNVKDAQDQRSTYQCLAVSEDGIDFDKKGPVLHLPEGYTPHFRDPKVWKSGNEWLMILGAQNTSLKGEAVLARSENLTDWEFIGPVAGNDMNGLRDFGYMWECPDLFPLSDKDVLIVCPQGLEAAGDDYHNLFQAGYFIGEFDSSNHTFQHGSFAELDKGFDFYAPQTFTDGSGRRILLGWMGMTDDQEQNHPTIRNNWIHALTIPRALEIRNGVLVQQPVTELKKLRGHKKHYSKLELEKDVAFREVIAPMSEMLLTFTRPVEEAFEMDIRNTLNISYVANRLTVERRTFEGTDTEQRTFSLDLLSELQIFVDRSSVEIFVNGGETVVTSRYFPTDDDAVNIRGHMHFDLSVWEIESGRVDI</sequence>
<evidence type="ECO:0000256" key="9">
    <source>
        <dbReference type="RuleBase" id="RU365015"/>
    </source>
</evidence>
<feature type="domain" description="Glycosyl hydrolase family 32 C-terminal" evidence="11">
    <location>
        <begin position="339"/>
        <end position="458"/>
    </location>
</feature>
<comment type="catalytic activity">
    <reaction evidence="8">
        <text>Hydrolysis of terminal non-reducing beta-D-fructofuranoside residues in beta-D-fructofuranosides.</text>
        <dbReference type="EC" id="3.2.1.26"/>
    </reaction>
</comment>
<evidence type="ECO:0000259" key="10">
    <source>
        <dbReference type="Pfam" id="PF00251"/>
    </source>
</evidence>
<comment type="subcellular location">
    <subcellularLocation>
        <location evidence="9">Cytoplasm</location>
    </subcellularLocation>
</comment>
<dbReference type="SMART" id="SM00640">
    <property type="entry name" value="Glyco_32"/>
    <property type="match status" value="1"/>
</dbReference>
<evidence type="ECO:0000256" key="2">
    <source>
        <dbReference type="ARBA" id="ARBA00009902"/>
    </source>
</evidence>
<accession>A0ABV7N2W4</accession>
<dbReference type="SUPFAM" id="SSF75005">
    <property type="entry name" value="Arabinanase/levansucrase/invertase"/>
    <property type="match status" value="1"/>
</dbReference>
<keyword evidence="9" id="KW-0963">Cytoplasm</keyword>